<feature type="domain" description="DUF1206" evidence="2">
    <location>
        <begin position="225"/>
        <end position="292"/>
    </location>
</feature>
<evidence type="ECO:0000256" key="1">
    <source>
        <dbReference type="SAM" id="Phobius"/>
    </source>
</evidence>
<keyword evidence="1" id="KW-1133">Transmembrane helix</keyword>
<dbReference type="InterPro" id="IPR009597">
    <property type="entry name" value="DUF1206"/>
</dbReference>
<evidence type="ECO:0000259" key="2">
    <source>
        <dbReference type="Pfam" id="PF06724"/>
    </source>
</evidence>
<name>A0AAU6Q042_9DEIO</name>
<keyword evidence="1" id="KW-0812">Transmembrane</keyword>
<evidence type="ECO:0000313" key="3">
    <source>
        <dbReference type="EMBL" id="WYF43562.1"/>
    </source>
</evidence>
<feature type="transmembrane region" description="Helical" evidence="1">
    <location>
        <begin position="54"/>
        <end position="72"/>
    </location>
</feature>
<organism evidence="3">
    <name type="scientific">Deinococcus sp. VB142</name>
    <dbReference type="NCBI Taxonomy" id="3112952"/>
    <lineage>
        <taxon>Bacteria</taxon>
        <taxon>Thermotogati</taxon>
        <taxon>Deinococcota</taxon>
        <taxon>Deinococci</taxon>
        <taxon>Deinococcales</taxon>
        <taxon>Deinococcaceae</taxon>
        <taxon>Deinococcus</taxon>
    </lineage>
</organism>
<gene>
    <name evidence="3" type="ORF">WDJ50_09005</name>
</gene>
<protein>
    <submittedName>
        <fullName evidence="3">DUF1206 domain-containing protein</fullName>
    </submittedName>
</protein>
<feature type="transmembrane region" description="Helical" evidence="1">
    <location>
        <begin position="130"/>
        <end position="147"/>
    </location>
</feature>
<dbReference type="RefSeq" id="WP_339094334.1">
    <property type="nucleotide sequence ID" value="NZ_CP149782.1"/>
</dbReference>
<dbReference type="Pfam" id="PF06724">
    <property type="entry name" value="DUF1206"/>
    <property type="match status" value="3"/>
</dbReference>
<dbReference type="AlphaFoldDB" id="A0AAU6Q042"/>
<reference evidence="3" key="1">
    <citation type="submission" date="2024-03" db="EMBL/GenBank/DDBJ databases">
        <title>Deinococcus weizhi sp. nov., isolated from human skin.</title>
        <authorList>
            <person name="Wei Z."/>
            <person name="Tian F."/>
            <person name="Yang C."/>
            <person name="Xin L.T."/>
            <person name="Wen Z.J."/>
            <person name="Lan K.C."/>
            <person name="Yu L."/>
            <person name="Zhe W."/>
            <person name="Dan F.D."/>
            <person name="Jun W."/>
            <person name="Rui Z."/>
            <person name="Yong X.J."/>
            <person name="Ting Y."/>
            <person name="Wei X."/>
            <person name="Xu Z.G."/>
            <person name="Xin Z."/>
            <person name="Dong F.G."/>
            <person name="Ni X.M."/>
            <person name="Zheng M.G."/>
            <person name="Chun Y."/>
            <person name="Qian W.X."/>
        </authorList>
    </citation>
    <scope>NUCLEOTIDE SEQUENCE</scope>
    <source>
        <strain evidence="3">VB142</strain>
    </source>
</reference>
<feature type="transmembrane region" description="Helical" evidence="1">
    <location>
        <begin position="266"/>
        <end position="287"/>
    </location>
</feature>
<accession>A0AAU6Q042</accession>
<dbReference type="EMBL" id="CP149782">
    <property type="protein sequence ID" value="WYF43562.1"/>
    <property type="molecule type" value="Genomic_DNA"/>
</dbReference>
<keyword evidence="1" id="KW-0472">Membrane</keyword>
<feature type="transmembrane region" description="Helical" evidence="1">
    <location>
        <begin position="177"/>
        <end position="198"/>
    </location>
</feature>
<feature type="transmembrane region" description="Helical" evidence="1">
    <location>
        <begin position="227"/>
        <end position="246"/>
    </location>
</feature>
<sequence>MANLKEVGTELRDAGAQAVQGAVQGVQAGVTEGVRHAAPGLEALARFGYASKGVVYGTIGLLALNLALGRSGQVTDSQGALTRIHDLPLGGLLIWLLVVGLLGYALWQLLRALLDPEEQGNGPKGLLKRAGYAVSGLANFGVAYFAYRLATQAAVTAGGSSQKDLARQVLDWPGGQVLLGLAGLVMLVVGGVQVANAVGGKFMKRVALHDFAARHAETVRRIGQAGITARGVVLGAVGVFLLLAAWKGSASGVRNTAGILNWLHDQGSALLAVVALGTLCYGAWCFVQALYRRIRIGD</sequence>
<feature type="domain" description="DUF1206" evidence="2">
    <location>
        <begin position="130"/>
        <end position="198"/>
    </location>
</feature>
<feature type="domain" description="DUF1206" evidence="2">
    <location>
        <begin position="47"/>
        <end position="114"/>
    </location>
</feature>
<proteinExistence type="predicted"/>
<feature type="transmembrane region" description="Helical" evidence="1">
    <location>
        <begin position="92"/>
        <end position="110"/>
    </location>
</feature>